<dbReference type="InterPro" id="IPR006638">
    <property type="entry name" value="Elp3/MiaA/NifB-like_rSAM"/>
</dbReference>
<keyword evidence="5 6" id="KW-0411">Iron-sulfur</keyword>
<dbReference type="InterPro" id="IPR034405">
    <property type="entry name" value="F420"/>
</dbReference>
<evidence type="ECO:0000313" key="10">
    <source>
        <dbReference type="EMBL" id="CAA9433235.1"/>
    </source>
</evidence>
<feature type="binding site" evidence="6 7">
    <location>
        <position position="74"/>
    </location>
    <ligand>
        <name>[4Fe-4S] cluster</name>
        <dbReference type="ChEBI" id="CHEBI:49883"/>
        <note>4Fe-4S-S-AdoMet</note>
    </ligand>
</feature>
<evidence type="ECO:0000256" key="4">
    <source>
        <dbReference type="ARBA" id="ARBA00023004"/>
    </source>
</evidence>
<evidence type="ECO:0000256" key="6">
    <source>
        <dbReference type="HAMAP-Rule" id="MF_00993"/>
    </source>
</evidence>
<dbReference type="GO" id="GO:0044689">
    <property type="term" value="F:7,8-didemethyl-8-hydroxy-5-deazariboflavin synthase activity"/>
    <property type="evidence" value="ECO:0007669"/>
    <property type="project" value="TreeGrafter"/>
</dbReference>
<dbReference type="AlphaFoldDB" id="A0A6J4Q555"/>
<keyword evidence="4 6" id="KW-0408">Iron</keyword>
<dbReference type="CDD" id="cd01335">
    <property type="entry name" value="Radical_SAM"/>
    <property type="match status" value="1"/>
</dbReference>
<evidence type="ECO:0000256" key="8">
    <source>
        <dbReference type="PIRSR" id="PIRSR004762-2"/>
    </source>
</evidence>
<dbReference type="GO" id="GO:0005506">
    <property type="term" value="F:iron ion binding"/>
    <property type="evidence" value="ECO:0007669"/>
    <property type="project" value="UniProtKB-UniRule"/>
</dbReference>
<dbReference type="SFLD" id="SFLDF00342">
    <property type="entry name" value="cyclic_dehypoxanthine_futalosi"/>
    <property type="match status" value="1"/>
</dbReference>
<keyword evidence="6" id="KW-0474">Menaquinone biosynthesis</keyword>
<dbReference type="SFLD" id="SFLDG01064">
    <property type="entry name" value="F420__menaquinone_cofactor_bio"/>
    <property type="match status" value="1"/>
</dbReference>
<dbReference type="Gene3D" id="3.20.20.70">
    <property type="entry name" value="Aldolase class I"/>
    <property type="match status" value="1"/>
</dbReference>
<dbReference type="HAMAP" id="MF_00993">
    <property type="entry name" value="MqnE"/>
    <property type="match status" value="1"/>
</dbReference>
<dbReference type="SUPFAM" id="SSF102114">
    <property type="entry name" value="Radical SAM enzymes"/>
    <property type="match status" value="1"/>
</dbReference>
<feature type="domain" description="Radical SAM core" evidence="9">
    <location>
        <begin position="56"/>
        <end position="289"/>
    </location>
</feature>
<dbReference type="InterPro" id="IPR020050">
    <property type="entry name" value="FO_synthase_su2"/>
</dbReference>
<reference evidence="10" key="1">
    <citation type="submission" date="2020-02" db="EMBL/GenBank/DDBJ databases">
        <authorList>
            <person name="Meier V. D."/>
        </authorList>
    </citation>
    <scope>NUCLEOTIDE SEQUENCE</scope>
    <source>
        <strain evidence="10">AVDCRST_MAG37</strain>
    </source>
</reference>
<dbReference type="SFLD" id="SFLDF00343">
    <property type="entry name" value="aminofutalosine_synthase_(mqnE"/>
    <property type="match status" value="1"/>
</dbReference>
<keyword evidence="1 6" id="KW-0004">4Fe-4S</keyword>
<name>A0A6J4Q555_9ACTN</name>
<sequence length="366" mass="42040">MLKIGTPADLREIREKVYAGERLSFEDGLKLFESNDLMEIGRLANYVRENRHGDRAYFSHKYRLYPTNICVYRCRFCAFRVSQGDERGYEWPAEKTLHELEKVDLTGVAEFHIVGGIHPEWGFDVYLDIVRELHRVYPDIHIKAWTAVEIDHFTHQTGKSAEWVLNEMREAGLGSLPGGGAEIFDWEVRRTICRTKCTGERWLEVHEAAHNLGMKTNATMLYGHVETPESKVDHMLRLRDLQDRTGSFRTFIPLAFHPDNTRLKHLPRSTGADDLKHIAVGRLLLDNFPHIMAYWVTETPEVAQVALSFGADDLDGTIMIDEEIINAAGGKHVEGAMTKSRFTTMIREAGRVPLERDTEFNVIREF</sequence>
<comment type="cofactor">
    <cofactor evidence="6 7">
        <name>[4Fe-4S] cluster</name>
        <dbReference type="ChEBI" id="CHEBI:49883"/>
    </cofactor>
    <text evidence="6 7">Binds 1 [4Fe-4S] cluster. The cluster is coordinated with 3 cysteines and an exchangeable S-adenosyl-L-methionine.</text>
</comment>
<dbReference type="SFLD" id="SFLDG01082">
    <property type="entry name" value="B12-binding_domain_containing"/>
    <property type="match status" value="1"/>
</dbReference>
<keyword evidence="3 6" id="KW-0479">Metal-binding</keyword>
<feature type="binding site" evidence="6 7">
    <location>
        <position position="77"/>
    </location>
    <ligand>
        <name>[4Fe-4S] cluster</name>
        <dbReference type="ChEBI" id="CHEBI:49883"/>
        <note>4Fe-4S-S-AdoMet</note>
    </ligand>
</feature>
<dbReference type="GO" id="GO:0051539">
    <property type="term" value="F:4 iron, 4 sulfur cluster binding"/>
    <property type="evidence" value="ECO:0007669"/>
    <property type="project" value="UniProtKB-KW"/>
</dbReference>
<dbReference type="EMBL" id="CADCVD010000030">
    <property type="protein sequence ID" value="CAA9433235.1"/>
    <property type="molecule type" value="Genomic_DNA"/>
</dbReference>
<accession>A0A6J4Q555</accession>
<feature type="binding site" evidence="8">
    <location>
        <position position="76"/>
    </location>
    <ligand>
        <name>S-adenosyl-L-methionine</name>
        <dbReference type="ChEBI" id="CHEBI:59789"/>
    </ligand>
</feature>
<evidence type="ECO:0000256" key="5">
    <source>
        <dbReference type="ARBA" id="ARBA00023014"/>
    </source>
</evidence>
<feature type="binding site" evidence="6 7">
    <location>
        <position position="70"/>
    </location>
    <ligand>
        <name>[4Fe-4S] cluster</name>
        <dbReference type="ChEBI" id="CHEBI:49883"/>
        <note>4Fe-4S-S-AdoMet</note>
    </ligand>
</feature>
<evidence type="ECO:0000256" key="1">
    <source>
        <dbReference type="ARBA" id="ARBA00022485"/>
    </source>
</evidence>
<dbReference type="SMART" id="SM00729">
    <property type="entry name" value="Elp3"/>
    <property type="match status" value="1"/>
</dbReference>
<dbReference type="InterPro" id="IPR013785">
    <property type="entry name" value="Aldolase_TIM"/>
</dbReference>
<evidence type="ECO:0000256" key="3">
    <source>
        <dbReference type="ARBA" id="ARBA00022723"/>
    </source>
</evidence>
<dbReference type="UniPathway" id="UPA00079"/>
<dbReference type="InterPro" id="IPR058240">
    <property type="entry name" value="rSAM_sf"/>
</dbReference>
<dbReference type="PANTHER" id="PTHR43076">
    <property type="entry name" value="FO SYNTHASE (COFH)"/>
    <property type="match status" value="1"/>
</dbReference>
<dbReference type="InterPro" id="IPR007197">
    <property type="entry name" value="rSAM"/>
</dbReference>
<comment type="pathway">
    <text evidence="6">Quinol/quinone metabolism; menaquinone biosynthesis.</text>
</comment>
<organism evidence="10">
    <name type="scientific">uncultured Rubrobacteraceae bacterium</name>
    <dbReference type="NCBI Taxonomy" id="349277"/>
    <lineage>
        <taxon>Bacteria</taxon>
        <taxon>Bacillati</taxon>
        <taxon>Actinomycetota</taxon>
        <taxon>Rubrobacteria</taxon>
        <taxon>Rubrobacterales</taxon>
        <taxon>Rubrobacteraceae</taxon>
        <taxon>environmental samples</taxon>
    </lineage>
</organism>
<dbReference type="GO" id="GO:0102573">
    <property type="term" value="F:aminodeoxyfutalosine synthase activity"/>
    <property type="evidence" value="ECO:0007669"/>
    <property type="project" value="UniProtKB-EC"/>
</dbReference>
<keyword evidence="6 10" id="KW-0808">Transferase</keyword>
<evidence type="ECO:0000256" key="2">
    <source>
        <dbReference type="ARBA" id="ARBA00022691"/>
    </source>
</evidence>
<dbReference type="NCBIfam" id="TIGR03700">
    <property type="entry name" value="mena_SCO4494"/>
    <property type="match status" value="1"/>
</dbReference>
<protein>
    <recommendedName>
        <fullName evidence="6">Aminodeoxyfutalosine synthase</fullName>
        <shortName evidence="6">AFL synthase</shortName>
        <shortName evidence="6">Aminofutalosine synthase</shortName>
        <ecNumber evidence="6">2.5.1.120</ecNumber>
    </recommendedName>
    <alternativeName>
        <fullName evidence="6">Menaquinone biosynthetic enzyme MqnE</fullName>
    </alternativeName>
</protein>
<dbReference type="PANTHER" id="PTHR43076:SF7">
    <property type="entry name" value="AMINODEOXYFUTALOSINE SYNTHASE"/>
    <property type="match status" value="1"/>
</dbReference>
<comment type="catalytic activity">
    <reaction evidence="6">
        <text>3-[(1-carboxyvinyl)-oxy]benzoate + S-adenosyl-L-methionine + H2O = 6-amino-6-deoxyfutalosine + hydrogencarbonate + L-methionine + H(+)</text>
        <dbReference type="Rhea" id="RHEA:33075"/>
        <dbReference type="ChEBI" id="CHEBI:15377"/>
        <dbReference type="ChEBI" id="CHEBI:15378"/>
        <dbReference type="ChEBI" id="CHEBI:17544"/>
        <dbReference type="ChEBI" id="CHEBI:57844"/>
        <dbReference type="ChEBI" id="CHEBI:59789"/>
        <dbReference type="ChEBI" id="CHEBI:64286"/>
        <dbReference type="ChEBI" id="CHEBI:76981"/>
        <dbReference type="EC" id="2.5.1.120"/>
    </reaction>
</comment>
<dbReference type="PROSITE" id="PS51918">
    <property type="entry name" value="RADICAL_SAM"/>
    <property type="match status" value="1"/>
</dbReference>
<dbReference type="SFLD" id="SFLDG01389">
    <property type="entry name" value="menaquinone_synthsis_involved"/>
    <property type="match status" value="1"/>
</dbReference>
<keyword evidence="2 6" id="KW-0949">S-adenosyl-L-methionine</keyword>
<comment type="similarity">
    <text evidence="6">Belongs to the radical SAM superfamily. MqnE family.</text>
</comment>
<dbReference type="NCBIfam" id="TIGR00423">
    <property type="entry name" value="CofH family radical SAM protein"/>
    <property type="match status" value="1"/>
</dbReference>
<gene>
    <name evidence="6" type="primary">mqnE</name>
    <name evidence="10" type="ORF">AVDCRST_MAG37-751</name>
</gene>
<dbReference type="PIRSF" id="PIRSF004762">
    <property type="entry name" value="CHP00423"/>
    <property type="match status" value="1"/>
</dbReference>
<evidence type="ECO:0000256" key="7">
    <source>
        <dbReference type="PIRSR" id="PIRSR004762-1"/>
    </source>
</evidence>
<dbReference type="Pfam" id="PF19288">
    <property type="entry name" value="CofH_C"/>
    <property type="match status" value="1"/>
</dbReference>
<dbReference type="EC" id="2.5.1.120" evidence="6"/>
<evidence type="ECO:0000259" key="9">
    <source>
        <dbReference type="PROSITE" id="PS51918"/>
    </source>
</evidence>
<feature type="binding site" evidence="8">
    <location>
        <position position="182"/>
    </location>
    <ligand>
        <name>S-adenosyl-L-methionine</name>
        <dbReference type="ChEBI" id="CHEBI:59789"/>
    </ligand>
</feature>
<comment type="function">
    <text evidence="6">Radical SAM enzyme that catalyzes the addition of the adenosyl radical to the double bond of 3-[(1-carboxyvinyl)oxy]benzoate, leading to aminodeoxyfutalosine (AFL), a key intermediate in the formation of menaquinone (MK, vitamin K2) from chorismate.</text>
</comment>
<proteinExistence type="inferred from homology"/>
<dbReference type="Pfam" id="PF04055">
    <property type="entry name" value="Radical_SAM"/>
    <property type="match status" value="1"/>
</dbReference>
<dbReference type="InterPro" id="IPR045567">
    <property type="entry name" value="CofH/MnqC-like_C"/>
</dbReference>
<dbReference type="SFLD" id="SFLDS00029">
    <property type="entry name" value="Radical_SAM"/>
    <property type="match status" value="1"/>
</dbReference>
<dbReference type="InterPro" id="IPR022432">
    <property type="entry name" value="MqnE"/>
</dbReference>
<dbReference type="GO" id="GO:0009234">
    <property type="term" value="P:menaquinone biosynthetic process"/>
    <property type="evidence" value="ECO:0007669"/>
    <property type="project" value="UniProtKB-UniRule"/>
</dbReference>